<dbReference type="Gene3D" id="3.40.50.11660">
    <property type="entry name" value="Glycosyl transferase family 10, C-terminal domain"/>
    <property type="match status" value="1"/>
</dbReference>
<evidence type="ECO:0000256" key="4">
    <source>
        <dbReference type="ARBA" id="ARBA00022679"/>
    </source>
</evidence>
<proteinExistence type="inferred from homology"/>
<dbReference type="EC" id="2.4.1.-" evidence="5"/>
<comment type="pathway">
    <text evidence="1">Protein modification; protein glycosylation.</text>
</comment>
<dbReference type="EMBL" id="GCES01080664">
    <property type="protein sequence ID" value="JAR05659.1"/>
    <property type="molecule type" value="Transcribed_RNA"/>
</dbReference>
<dbReference type="InterPro" id="IPR038577">
    <property type="entry name" value="GT10-like_C_sf"/>
</dbReference>
<protein>
    <recommendedName>
        <fullName evidence="5">Fucosyltransferase</fullName>
        <ecNumber evidence="5">2.4.1.-</ecNumber>
    </recommendedName>
</protein>
<evidence type="ECO:0000256" key="2">
    <source>
        <dbReference type="ARBA" id="ARBA00008919"/>
    </source>
</evidence>
<keyword evidence="5" id="KW-0472">Membrane</keyword>
<dbReference type="AlphaFoldDB" id="A0A146ULC0"/>
<dbReference type="UniPathway" id="UPA00378"/>
<name>A0A146ULC0_FUNHE</name>
<keyword evidence="3 5" id="KW-0328">Glycosyltransferase</keyword>
<dbReference type="PANTHER" id="PTHR11929">
    <property type="entry name" value="ALPHA- 1,3 -FUCOSYLTRANSFERASE"/>
    <property type="match status" value="1"/>
</dbReference>
<comment type="subcellular location">
    <subcellularLocation>
        <location evidence="5">Golgi apparatus</location>
        <location evidence="5">Golgi stack membrane</location>
        <topology evidence="5">Single-pass type II membrane protein</topology>
    </subcellularLocation>
</comment>
<evidence type="ECO:0000259" key="6">
    <source>
        <dbReference type="Pfam" id="PF00852"/>
    </source>
</evidence>
<feature type="domain" description="Fucosyltransferase C-terminal" evidence="6">
    <location>
        <begin position="126"/>
        <end position="271"/>
    </location>
</feature>
<accession>A0A146ULC0</accession>
<dbReference type="EMBL" id="GCES01080661">
    <property type="protein sequence ID" value="JAR05662.1"/>
    <property type="molecule type" value="Transcribed_RNA"/>
</dbReference>
<dbReference type="Pfam" id="PF00852">
    <property type="entry name" value="Glyco_transf_10"/>
    <property type="match status" value="1"/>
</dbReference>
<dbReference type="InterPro" id="IPR055270">
    <property type="entry name" value="Glyco_tran_10_C"/>
</dbReference>
<comment type="similarity">
    <text evidence="2 5">Belongs to the glycosyltransferase 10 family.</text>
</comment>
<evidence type="ECO:0000313" key="7">
    <source>
        <dbReference type="EMBL" id="JAR05659.1"/>
    </source>
</evidence>
<evidence type="ECO:0000256" key="5">
    <source>
        <dbReference type="RuleBase" id="RU003832"/>
    </source>
</evidence>
<evidence type="ECO:0000256" key="1">
    <source>
        <dbReference type="ARBA" id="ARBA00004922"/>
    </source>
</evidence>
<dbReference type="GO" id="GO:0032580">
    <property type="term" value="C:Golgi cisterna membrane"/>
    <property type="evidence" value="ECO:0007669"/>
    <property type="project" value="UniProtKB-SubCell"/>
</dbReference>
<keyword evidence="4 5" id="KW-0808">Transferase</keyword>
<reference evidence="7" key="1">
    <citation type="submission" date="2015-01" db="EMBL/GenBank/DDBJ databases">
        <title>EvidentialGene: Evidence-directed Construction of Complete mRNA Transcriptomes without Genomes.</title>
        <authorList>
            <person name="Gilbert D.G."/>
        </authorList>
    </citation>
    <scope>NUCLEOTIDE SEQUENCE</scope>
</reference>
<dbReference type="InterPro" id="IPR001503">
    <property type="entry name" value="Glyco_trans_10"/>
</dbReference>
<dbReference type="SUPFAM" id="SSF53756">
    <property type="entry name" value="UDP-Glycosyltransferase/glycogen phosphorylase"/>
    <property type="match status" value="1"/>
</dbReference>
<organism evidence="7">
    <name type="scientific">Fundulus heteroclitus</name>
    <name type="common">Killifish</name>
    <name type="synonym">Mummichog</name>
    <dbReference type="NCBI Taxonomy" id="8078"/>
    <lineage>
        <taxon>Eukaryota</taxon>
        <taxon>Metazoa</taxon>
        <taxon>Chordata</taxon>
        <taxon>Craniata</taxon>
        <taxon>Vertebrata</taxon>
        <taxon>Euteleostomi</taxon>
        <taxon>Actinopterygii</taxon>
        <taxon>Neopterygii</taxon>
        <taxon>Teleostei</taxon>
        <taxon>Neoteleostei</taxon>
        <taxon>Acanthomorphata</taxon>
        <taxon>Ovalentaria</taxon>
        <taxon>Atherinomorphae</taxon>
        <taxon>Cyprinodontiformes</taxon>
        <taxon>Fundulidae</taxon>
        <taxon>Fundulus</taxon>
    </lineage>
</organism>
<dbReference type="PANTHER" id="PTHR11929:SF194">
    <property type="entry name" value="ALPHA-(1,3)-FUCOSYLTRANSFERASE 10"/>
    <property type="match status" value="1"/>
</dbReference>
<sequence>MGNLRQESYIDCGNISIQWHANQAPLGIRPNIISVYERFWNHEAWAYARSKRNEAFIVSYTAESFANDNLYRRETINIWKDVDYSMNTMFEYSNPITIPYSKKRDFLISMLSKFEIPFNEREVVSTAWVASNCKAQNGRELFVHKLMRDISIDSYGSCLNSKTLAFNRASDIYKYYKFSIAIENSNCVDYVSEKPFEVFGSGSIPIVASKKNIPDYSRYFPDHSYIDALSFGSKSDLINHIEEVSRNQTMFESYHYFRTNYTRVELETKSTDELIRMLEANVPKNQNLWNYFVKFTTDNYFYCDFTNFLLETNVDSIIRRSVERRSKDDCLEQSFLRKVLSA</sequence>
<dbReference type="GO" id="GO:0046920">
    <property type="term" value="F:alpha-(1-&gt;3)-fucosyltransferase activity"/>
    <property type="evidence" value="ECO:0007669"/>
    <property type="project" value="TreeGrafter"/>
</dbReference>
<keyword evidence="5" id="KW-0812">Transmembrane</keyword>
<evidence type="ECO:0000256" key="3">
    <source>
        <dbReference type="ARBA" id="ARBA00022676"/>
    </source>
</evidence>
<keyword evidence="5" id="KW-0333">Golgi apparatus</keyword>